<evidence type="ECO:0000313" key="2">
    <source>
        <dbReference type="EMBL" id="CAD5318483.1"/>
    </source>
</evidence>
<dbReference type="InterPro" id="IPR036047">
    <property type="entry name" value="F-box-like_dom_sf"/>
</dbReference>
<dbReference type="SUPFAM" id="SSF81383">
    <property type="entry name" value="F-box domain"/>
    <property type="match status" value="1"/>
</dbReference>
<reference evidence="2 3" key="1">
    <citation type="submission" date="2020-09" db="EMBL/GenBank/DDBJ databases">
        <authorList>
            <person name="Ashkenazy H."/>
        </authorList>
    </citation>
    <scope>NUCLEOTIDE SEQUENCE [LARGE SCALE GENOMIC DNA]</scope>
    <source>
        <strain evidence="3">cv. Cdm-0</strain>
    </source>
</reference>
<organism evidence="2 3">
    <name type="scientific">Arabidopsis thaliana</name>
    <name type="common">Mouse-ear cress</name>
    <dbReference type="NCBI Taxonomy" id="3702"/>
    <lineage>
        <taxon>Eukaryota</taxon>
        <taxon>Viridiplantae</taxon>
        <taxon>Streptophyta</taxon>
        <taxon>Embryophyta</taxon>
        <taxon>Tracheophyta</taxon>
        <taxon>Spermatophyta</taxon>
        <taxon>Magnoliopsida</taxon>
        <taxon>eudicotyledons</taxon>
        <taxon>Gunneridae</taxon>
        <taxon>Pentapetalae</taxon>
        <taxon>rosids</taxon>
        <taxon>malvids</taxon>
        <taxon>Brassicales</taxon>
        <taxon>Brassicaceae</taxon>
        <taxon>Camelineae</taxon>
        <taxon>Arabidopsis</taxon>
    </lineage>
</organism>
<dbReference type="Proteomes" id="UP000516314">
    <property type="component" value="Chromosome 2"/>
</dbReference>
<evidence type="ECO:0000313" key="3">
    <source>
        <dbReference type="Proteomes" id="UP000516314"/>
    </source>
</evidence>
<dbReference type="CDD" id="cd09917">
    <property type="entry name" value="F-box_SF"/>
    <property type="match status" value="1"/>
</dbReference>
<evidence type="ECO:0000259" key="1">
    <source>
        <dbReference type="Pfam" id="PF00646"/>
    </source>
</evidence>
<gene>
    <name evidence="2" type="ORF">AT9943_LOCUS6714</name>
</gene>
<name>A0A7G2E8D1_ARATH</name>
<dbReference type="InterPro" id="IPR001810">
    <property type="entry name" value="F-box_dom"/>
</dbReference>
<dbReference type="SUPFAM" id="SSF50969">
    <property type="entry name" value="YVTN repeat-like/Quinoprotein amine dehydrogenase"/>
    <property type="match status" value="1"/>
</dbReference>
<dbReference type="InterPro" id="IPR011044">
    <property type="entry name" value="Quino_amine_DH_bsu"/>
</dbReference>
<dbReference type="Gene3D" id="1.20.1280.50">
    <property type="match status" value="1"/>
</dbReference>
<feature type="domain" description="F-box" evidence="1">
    <location>
        <begin position="9"/>
        <end position="40"/>
    </location>
</feature>
<sequence>MGTPNPRTWSELPPDLLGSIFHRLSFTDFHRAKIVCWNWNLSSKLTVPKKIRSPWLMLFPEGNNEDGSVLLFNPEEEEKIYKTKRYFSGIRFLANSGKWFLVIDSLFNLYIIDVFSENKIDLLPLEESLLDKEESEDLTGLLWSILDNTTIGSHRRFCIFKNIDYNPQEEVDSLGDEALLLNLGILLPSIAPNSIYFTRHGRIYHKEHFNLDLCVFNLETKTLKRFPSLANMKLKDAQWFFPGI</sequence>
<dbReference type="AlphaFoldDB" id="A0A7G2E8D1"/>
<proteinExistence type="predicted"/>
<accession>A0A7G2E8D1</accession>
<dbReference type="PANTHER" id="PTHR44259:SF31">
    <property type="entry name" value="F-BOX FAMILY PROTEIN"/>
    <property type="match status" value="1"/>
</dbReference>
<dbReference type="Pfam" id="PF00646">
    <property type="entry name" value="F-box"/>
    <property type="match status" value="1"/>
</dbReference>
<dbReference type="EMBL" id="LR881467">
    <property type="protein sequence ID" value="CAD5318483.1"/>
    <property type="molecule type" value="Genomic_DNA"/>
</dbReference>
<protein>
    <submittedName>
        <fullName evidence="2">(thale cress) hypothetical protein</fullName>
    </submittedName>
</protein>
<dbReference type="InterPro" id="IPR050942">
    <property type="entry name" value="F-box_BR-signaling"/>
</dbReference>
<dbReference type="PANTHER" id="PTHR44259">
    <property type="entry name" value="OS07G0183000 PROTEIN-RELATED"/>
    <property type="match status" value="1"/>
</dbReference>